<evidence type="ECO:0000256" key="5">
    <source>
        <dbReference type="ARBA" id="ARBA00022553"/>
    </source>
</evidence>
<dbReference type="Gene3D" id="6.10.340.10">
    <property type="match status" value="1"/>
</dbReference>
<keyword evidence="9 17" id="KW-0418">Kinase</keyword>
<sequence length="472" mass="54092">MNRKGIAYKLTITFTSIIAVILVLIGMILSIWFNKEYKLEKQRVLEKQLVLVEEATISFLSQNTEYAYDKLRDTMNMIESSIDMDSVIIDNLGYIYVVSDNKYNKEKYTKLNIEEEALIKLKNGETVNSKFIDSEGIERKTYIRPIFNKGYFNGAIVLIGNNIYVKMPNRIYIIIWISVVLALIVSSIITYYFSEKIIIKPLEEINNAAKKIAKGEVEKRVNIKSNDEIGELGDSFNIMAESLEQVDKKRRDFISNVSHELRSPITSIKGFITGILDGVIPKDKENYYLTIVNDEISRLTRLVTDLLDISAMESGKFNLNMVELDINEVITLCTLNLEGKIKEKNINVEVVFHNKHEYAIADRDRLIQVITNLIENAIKYGEDNGEIKINTYLRTDKVYVSIFNSGSSIPKEDINNIWDRFYKSDKARTNKISTGLGLPIVRLILSQHGQDIWVNNIDGKGVRFTFSLKKAN</sequence>
<comment type="caution">
    <text evidence="17">The sequence shown here is derived from an EMBL/GenBank/DDBJ whole genome shotgun (WGS) entry which is preliminary data.</text>
</comment>
<dbReference type="CDD" id="cd06225">
    <property type="entry name" value="HAMP"/>
    <property type="match status" value="1"/>
</dbReference>
<dbReference type="SUPFAM" id="SSF158472">
    <property type="entry name" value="HAMP domain-like"/>
    <property type="match status" value="1"/>
</dbReference>
<dbReference type="EMBL" id="JAIFTX010000009">
    <property type="protein sequence ID" value="MBX7290458.1"/>
    <property type="molecule type" value="Genomic_DNA"/>
</dbReference>
<dbReference type="RefSeq" id="WP_021876768.1">
    <property type="nucleotide sequence ID" value="NZ_CP018624.1"/>
</dbReference>
<dbReference type="AlphaFoldDB" id="A0ABD4RGM0"/>
<dbReference type="FunFam" id="1.10.287.130:FF:000001">
    <property type="entry name" value="Two-component sensor histidine kinase"/>
    <property type="match status" value="1"/>
</dbReference>
<dbReference type="Gene3D" id="3.30.565.10">
    <property type="entry name" value="Histidine kinase-like ATPase, C-terminal domain"/>
    <property type="match status" value="1"/>
</dbReference>
<dbReference type="GeneID" id="66300363"/>
<dbReference type="Gene3D" id="1.10.287.130">
    <property type="match status" value="1"/>
</dbReference>
<dbReference type="InterPro" id="IPR005467">
    <property type="entry name" value="His_kinase_dom"/>
</dbReference>
<dbReference type="EC" id="2.7.13.3" evidence="3"/>
<dbReference type="InterPro" id="IPR003660">
    <property type="entry name" value="HAMP_dom"/>
</dbReference>
<dbReference type="InterPro" id="IPR003661">
    <property type="entry name" value="HisK_dim/P_dom"/>
</dbReference>
<comment type="catalytic activity">
    <reaction evidence="1">
        <text>ATP + protein L-histidine = ADP + protein N-phospho-L-histidine.</text>
        <dbReference type="EC" id="2.7.13.3"/>
    </reaction>
</comment>
<feature type="domain" description="Histidine kinase" evidence="15">
    <location>
        <begin position="256"/>
        <end position="472"/>
    </location>
</feature>
<dbReference type="InterPro" id="IPR036890">
    <property type="entry name" value="HATPase_C_sf"/>
</dbReference>
<dbReference type="PROSITE" id="PS50109">
    <property type="entry name" value="HIS_KIN"/>
    <property type="match status" value="1"/>
</dbReference>
<evidence type="ECO:0000256" key="7">
    <source>
        <dbReference type="ARBA" id="ARBA00022692"/>
    </source>
</evidence>
<dbReference type="Pfam" id="PF00672">
    <property type="entry name" value="HAMP"/>
    <property type="match status" value="1"/>
</dbReference>
<evidence type="ECO:0000256" key="9">
    <source>
        <dbReference type="ARBA" id="ARBA00022777"/>
    </source>
</evidence>
<dbReference type="Proteomes" id="UP000775179">
    <property type="component" value="Unassembled WGS sequence"/>
</dbReference>
<evidence type="ECO:0000256" key="8">
    <source>
        <dbReference type="ARBA" id="ARBA00022741"/>
    </source>
</evidence>
<keyword evidence="11 14" id="KW-1133">Transmembrane helix</keyword>
<evidence type="ECO:0000256" key="12">
    <source>
        <dbReference type="ARBA" id="ARBA00023012"/>
    </source>
</evidence>
<proteinExistence type="predicted"/>
<accession>A0ABD4RGM0</accession>
<feature type="transmembrane region" description="Helical" evidence="14">
    <location>
        <begin position="171"/>
        <end position="193"/>
    </location>
</feature>
<dbReference type="PRINTS" id="PR00344">
    <property type="entry name" value="BCTRLSENSOR"/>
</dbReference>
<keyword evidence="8" id="KW-0547">Nucleotide-binding</keyword>
<reference evidence="17 18" key="1">
    <citation type="submission" date="2021-08" db="EMBL/GenBank/DDBJ databases">
        <title>Genome sequence analysis of Clostridium chauvoei strains of European origin and evaluation of typing options for outbreak investigations.</title>
        <authorList>
            <person name="Abdel-Glil M."/>
            <person name="Thomas P."/>
            <person name="Seyboldt C."/>
        </authorList>
    </citation>
    <scope>NUCLEOTIDE SEQUENCE [LARGE SCALE GENOMIC DNA]</scope>
    <source>
        <strain evidence="17 18">S0260-09</strain>
    </source>
</reference>
<keyword evidence="13 14" id="KW-0472">Membrane</keyword>
<dbReference type="SMART" id="SM00387">
    <property type="entry name" value="HATPase_c"/>
    <property type="match status" value="1"/>
</dbReference>
<keyword evidence="7 14" id="KW-0812">Transmembrane</keyword>
<evidence type="ECO:0000313" key="17">
    <source>
        <dbReference type="EMBL" id="MBX7290458.1"/>
    </source>
</evidence>
<protein>
    <recommendedName>
        <fullName evidence="3">histidine kinase</fullName>
        <ecNumber evidence="3">2.7.13.3</ecNumber>
    </recommendedName>
</protein>
<dbReference type="SUPFAM" id="SSF55874">
    <property type="entry name" value="ATPase domain of HSP90 chaperone/DNA topoisomerase II/histidine kinase"/>
    <property type="match status" value="1"/>
</dbReference>
<keyword evidence="6" id="KW-0808">Transferase</keyword>
<dbReference type="SMART" id="SM00388">
    <property type="entry name" value="HisKA"/>
    <property type="match status" value="1"/>
</dbReference>
<keyword evidence="4" id="KW-1003">Cell membrane</keyword>
<dbReference type="GO" id="GO:0005524">
    <property type="term" value="F:ATP binding"/>
    <property type="evidence" value="ECO:0007669"/>
    <property type="project" value="UniProtKB-KW"/>
</dbReference>
<dbReference type="PROSITE" id="PS50885">
    <property type="entry name" value="HAMP"/>
    <property type="match status" value="1"/>
</dbReference>
<evidence type="ECO:0000259" key="15">
    <source>
        <dbReference type="PROSITE" id="PS50109"/>
    </source>
</evidence>
<dbReference type="Pfam" id="PF02518">
    <property type="entry name" value="HATPase_c"/>
    <property type="match status" value="1"/>
</dbReference>
<feature type="domain" description="HAMP" evidence="16">
    <location>
        <begin position="196"/>
        <end position="248"/>
    </location>
</feature>
<keyword evidence="5" id="KW-0597">Phosphoprotein</keyword>
<keyword evidence="12" id="KW-0902">Two-component regulatory system</keyword>
<dbReference type="CDD" id="cd00082">
    <property type="entry name" value="HisKA"/>
    <property type="match status" value="1"/>
</dbReference>
<gene>
    <name evidence="17" type="ORF">K4H94_05325</name>
</gene>
<dbReference type="FunFam" id="3.30.565.10:FF:000006">
    <property type="entry name" value="Sensor histidine kinase WalK"/>
    <property type="match status" value="1"/>
</dbReference>
<feature type="transmembrane region" description="Helical" evidence="14">
    <location>
        <begin position="6"/>
        <end position="33"/>
    </location>
</feature>
<dbReference type="SUPFAM" id="SSF47384">
    <property type="entry name" value="Homodimeric domain of signal transducing histidine kinase"/>
    <property type="match status" value="1"/>
</dbReference>
<evidence type="ECO:0000256" key="11">
    <source>
        <dbReference type="ARBA" id="ARBA00022989"/>
    </source>
</evidence>
<evidence type="ECO:0000256" key="4">
    <source>
        <dbReference type="ARBA" id="ARBA00022475"/>
    </source>
</evidence>
<keyword evidence="10" id="KW-0067">ATP-binding</keyword>
<comment type="subcellular location">
    <subcellularLocation>
        <location evidence="2">Cell membrane</location>
        <topology evidence="2">Multi-pass membrane protein</topology>
    </subcellularLocation>
</comment>
<evidence type="ECO:0000256" key="10">
    <source>
        <dbReference type="ARBA" id="ARBA00022840"/>
    </source>
</evidence>
<dbReference type="InterPro" id="IPR004358">
    <property type="entry name" value="Sig_transdc_His_kin-like_C"/>
</dbReference>
<dbReference type="GO" id="GO:0000160">
    <property type="term" value="P:phosphorelay signal transduction system"/>
    <property type="evidence" value="ECO:0007669"/>
    <property type="project" value="UniProtKB-KW"/>
</dbReference>
<dbReference type="SMART" id="SM00304">
    <property type="entry name" value="HAMP"/>
    <property type="match status" value="1"/>
</dbReference>
<evidence type="ECO:0000256" key="13">
    <source>
        <dbReference type="ARBA" id="ARBA00023136"/>
    </source>
</evidence>
<dbReference type="GO" id="GO:0005886">
    <property type="term" value="C:plasma membrane"/>
    <property type="evidence" value="ECO:0007669"/>
    <property type="project" value="UniProtKB-SubCell"/>
</dbReference>
<evidence type="ECO:0000256" key="6">
    <source>
        <dbReference type="ARBA" id="ARBA00022679"/>
    </source>
</evidence>
<evidence type="ECO:0000256" key="14">
    <source>
        <dbReference type="SAM" id="Phobius"/>
    </source>
</evidence>
<dbReference type="GO" id="GO:0004673">
    <property type="term" value="F:protein histidine kinase activity"/>
    <property type="evidence" value="ECO:0007669"/>
    <property type="project" value="UniProtKB-EC"/>
</dbReference>
<evidence type="ECO:0000256" key="3">
    <source>
        <dbReference type="ARBA" id="ARBA00012438"/>
    </source>
</evidence>
<dbReference type="InterPro" id="IPR003594">
    <property type="entry name" value="HATPase_dom"/>
</dbReference>
<dbReference type="PANTHER" id="PTHR45528">
    <property type="entry name" value="SENSOR HISTIDINE KINASE CPXA"/>
    <property type="match status" value="1"/>
</dbReference>
<dbReference type="CDD" id="cd00075">
    <property type="entry name" value="HATPase"/>
    <property type="match status" value="1"/>
</dbReference>
<dbReference type="InterPro" id="IPR036097">
    <property type="entry name" value="HisK_dim/P_sf"/>
</dbReference>
<evidence type="ECO:0000256" key="1">
    <source>
        <dbReference type="ARBA" id="ARBA00000085"/>
    </source>
</evidence>
<evidence type="ECO:0000256" key="2">
    <source>
        <dbReference type="ARBA" id="ARBA00004651"/>
    </source>
</evidence>
<dbReference type="InterPro" id="IPR050398">
    <property type="entry name" value="HssS/ArlS-like"/>
</dbReference>
<name>A0ABD4RGM0_9CLOT</name>
<evidence type="ECO:0000259" key="16">
    <source>
        <dbReference type="PROSITE" id="PS50885"/>
    </source>
</evidence>
<dbReference type="Pfam" id="PF00512">
    <property type="entry name" value="HisKA"/>
    <property type="match status" value="1"/>
</dbReference>
<evidence type="ECO:0000313" key="18">
    <source>
        <dbReference type="Proteomes" id="UP000775179"/>
    </source>
</evidence>
<dbReference type="KEGG" id="cchv:BTM20_00705"/>
<dbReference type="PANTHER" id="PTHR45528:SF1">
    <property type="entry name" value="SENSOR HISTIDINE KINASE CPXA"/>
    <property type="match status" value="1"/>
</dbReference>
<organism evidence="17 18">
    <name type="scientific">Clostridium chauvoei</name>
    <dbReference type="NCBI Taxonomy" id="46867"/>
    <lineage>
        <taxon>Bacteria</taxon>
        <taxon>Bacillati</taxon>
        <taxon>Bacillota</taxon>
        <taxon>Clostridia</taxon>
        <taxon>Eubacteriales</taxon>
        <taxon>Clostridiaceae</taxon>
        <taxon>Clostridium</taxon>
    </lineage>
</organism>